<protein>
    <submittedName>
        <fullName evidence="4">3-deoxy-7-phosphoheptulonate synthase</fullName>
        <ecNumber evidence="4">2.5.1.54</ecNumber>
    </submittedName>
</protein>
<dbReference type="Gene3D" id="3.30.70.1140">
    <property type="entry name" value="Phospho-2-dehydro-3-deoxyheptonate aldolase, domain 1"/>
    <property type="match status" value="1"/>
</dbReference>
<dbReference type="Pfam" id="PF18152">
    <property type="entry name" value="DAHP_snth_FXD"/>
    <property type="match status" value="1"/>
</dbReference>
<dbReference type="InterPro" id="IPR013785">
    <property type="entry name" value="Aldolase_TIM"/>
</dbReference>
<keyword evidence="5" id="KW-1185">Reference proteome</keyword>
<feature type="domain" description="DAHP synthase ferredoxin-like" evidence="3">
    <location>
        <begin position="1"/>
        <end position="67"/>
    </location>
</feature>
<dbReference type="Pfam" id="PF00793">
    <property type="entry name" value="DAHP_synth_1"/>
    <property type="match status" value="1"/>
</dbReference>
<gene>
    <name evidence="4" type="primary">aroF</name>
    <name evidence="4" type="ORF">HRJ53_14335</name>
</gene>
<dbReference type="InterPro" id="IPR006218">
    <property type="entry name" value="DAHP1/KDSA"/>
</dbReference>
<comment type="caution">
    <text evidence="4">The sequence shown here is derived from an EMBL/GenBank/DDBJ whole genome shotgun (WGS) entry which is preliminary data.</text>
</comment>
<dbReference type="NCBIfam" id="NF006421">
    <property type="entry name" value="PRK08673.1"/>
    <property type="match status" value="1"/>
</dbReference>
<evidence type="ECO:0000259" key="2">
    <source>
        <dbReference type="Pfam" id="PF00793"/>
    </source>
</evidence>
<reference evidence="4" key="1">
    <citation type="submission" date="2020-06" db="EMBL/GenBank/DDBJ databases">
        <title>Legume-microbial interactions unlock mineral nutrients during tropical forest succession.</title>
        <authorList>
            <person name="Epihov D.Z."/>
        </authorList>
    </citation>
    <scope>NUCLEOTIDE SEQUENCE [LARGE SCALE GENOMIC DNA]</scope>
    <source>
        <strain evidence="4">Pan2503</strain>
    </source>
</reference>
<evidence type="ECO:0000259" key="3">
    <source>
        <dbReference type="Pfam" id="PF18152"/>
    </source>
</evidence>
<dbReference type="InterPro" id="IPR052899">
    <property type="entry name" value="Class-I_DAHP_synthase"/>
</dbReference>
<sequence>MVIVMQEGASEAQIQHVIDRLVAHGFNVHRSTGESHTVLGAVGVHRDFDHRDFELLDGVREVMRITQPFKLASRQFRPEGTIVDLGHGVKIGGPEVVVAAGPCSVESREQIFCVAECVAKAGAKILRGGAFKPRTSPYAFQGMGEPGLKLMREAADQFRLSTVSEVMDPSQIQMMLPYVDMFQVGARNMQNYYLLRALGEIRKPVLLKRGLSATMEELLLSAEYILSGGNYNVVLCERGIRTFETYTRNTFDLAAIPVIKKLSHLPIIGDPSHATGRRDKVPPMARAAVAAGADGLIIEVHNDPDRALSDGAQSLEPSTFTQLMAELRIIAPAIGRRVA</sequence>
<dbReference type="InterPro" id="IPR006268">
    <property type="entry name" value="DAHP_syn_2"/>
</dbReference>
<evidence type="ECO:0000313" key="5">
    <source>
        <dbReference type="Proteomes" id="UP000567293"/>
    </source>
</evidence>
<proteinExistence type="predicted"/>
<feature type="domain" description="DAHP synthetase I/KDSA" evidence="2">
    <location>
        <begin position="83"/>
        <end position="327"/>
    </location>
</feature>
<evidence type="ECO:0000313" key="4">
    <source>
        <dbReference type="EMBL" id="MBA0086162.1"/>
    </source>
</evidence>
<dbReference type="NCBIfam" id="NF009239">
    <property type="entry name" value="PRK12595.1"/>
    <property type="match status" value="1"/>
</dbReference>
<dbReference type="GO" id="GO:0009073">
    <property type="term" value="P:aromatic amino acid family biosynthetic process"/>
    <property type="evidence" value="ECO:0007669"/>
    <property type="project" value="InterPro"/>
</dbReference>
<dbReference type="GO" id="GO:0016832">
    <property type="term" value="F:aldehyde-lyase activity"/>
    <property type="evidence" value="ECO:0007669"/>
    <property type="project" value="InterPro"/>
</dbReference>
<dbReference type="EC" id="2.5.1.54" evidence="4"/>
<dbReference type="PANTHER" id="PTHR43018">
    <property type="entry name" value="PHOSPHO-2-DEHYDRO-3-DEOXYHEPTONATE ALDOLASE"/>
    <property type="match status" value="1"/>
</dbReference>
<keyword evidence="1 4" id="KW-0808">Transferase</keyword>
<dbReference type="SUPFAM" id="SSF51569">
    <property type="entry name" value="Aldolase"/>
    <property type="match status" value="1"/>
</dbReference>
<dbReference type="EMBL" id="JACDQQ010001378">
    <property type="protein sequence ID" value="MBA0086162.1"/>
    <property type="molecule type" value="Genomic_DNA"/>
</dbReference>
<dbReference type="Proteomes" id="UP000567293">
    <property type="component" value="Unassembled WGS sequence"/>
</dbReference>
<organism evidence="4 5">
    <name type="scientific">Candidatus Acidiferrum panamense</name>
    <dbReference type="NCBI Taxonomy" id="2741543"/>
    <lineage>
        <taxon>Bacteria</taxon>
        <taxon>Pseudomonadati</taxon>
        <taxon>Acidobacteriota</taxon>
        <taxon>Terriglobia</taxon>
        <taxon>Candidatus Acidiferrales</taxon>
        <taxon>Candidatus Acidiferrum</taxon>
    </lineage>
</organism>
<dbReference type="AlphaFoldDB" id="A0A7V8SXY8"/>
<dbReference type="GO" id="GO:0003849">
    <property type="term" value="F:3-deoxy-7-phosphoheptulonate synthase activity"/>
    <property type="evidence" value="ECO:0007669"/>
    <property type="project" value="UniProtKB-EC"/>
</dbReference>
<dbReference type="NCBIfam" id="TIGR01361">
    <property type="entry name" value="DAHP_synth_Bsub"/>
    <property type="match status" value="1"/>
</dbReference>
<dbReference type="PANTHER" id="PTHR43018:SF2">
    <property type="entry name" value="PHOSPHO-2-DEHYDRO-3-DEOXYHEPTONATE ALDOLASE"/>
    <property type="match status" value="1"/>
</dbReference>
<dbReference type="InterPro" id="IPR041071">
    <property type="entry name" value="DAHP_snth_FXD"/>
</dbReference>
<accession>A0A7V8SXY8</accession>
<dbReference type="Gene3D" id="3.20.20.70">
    <property type="entry name" value="Aldolase class I"/>
    <property type="match status" value="1"/>
</dbReference>
<name>A0A7V8SXY8_9BACT</name>
<evidence type="ECO:0000256" key="1">
    <source>
        <dbReference type="ARBA" id="ARBA00022679"/>
    </source>
</evidence>